<reference evidence="4 5" key="1">
    <citation type="journal article" date="2014" name="Genome Announc.">
        <title>Draft Genome Sequence of Lysobacter capsici AZ78, a Bacterium Antagonistic to Plant-Pathogenic Oomycetes.</title>
        <authorList>
            <person name="Puopolo G."/>
            <person name="Sonego P."/>
            <person name="Engelen K."/>
            <person name="Pertot I."/>
        </authorList>
    </citation>
    <scope>NUCLEOTIDE SEQUENCE [LARGE SCALE GENOMIC DNA]</scope>
    <source>
        <strain evidence="4 5">AZ78</strain>
    </source>
</reference>
<dbReference type="SUPFAM" id="SSF53187">
    <property type="entry name" value="Zn-dependent exopeptidases"/>
    <property type="match status" value="1"/>
</dbReference>
<feature type="domain" description="Peptidase M28" evidence="3">
    <location>
        <begin position="100"/>
        <end position="334"/>
    </location>
</feature>
<feature type="transmembrane region" description="Helical" evidence="2">
    <location>
        <begin position="7"/>
        <end position="31"/>
    </location>
</feature>
<evidence type="ECO:0000313" key="5">
    <source>
        <dbReference type="Proteomes" id="UP000023435"/>
    </source>
</evidence>
<proteinExistence type="predicted"/>
<dbReference type="AlphaFoldDB" id="A0A108UAH7"/>
<dbReference type="InterPro" id="IPR007484">
    <property type="entry name" value="Peptidase_M28"/>
</dbReference>
<dbReference type="InterPro" id="IPR045175">
    <property type="entry name" value="M28_fam"/>
</dbReference>
<accession>A0A108UAH7</accession>
<dbReference type="RefSeq" id="WP_051547780.1">
    <property type="nucleotide sequence ID" value="NZ_JAJA02000001.1"/>
</dbReference>
<keyword evidence="2" id="KW-1133">Transmembrane helix</keyword>
<gene>
    <name evidence="4" type="ORF">AZ78_3111</name>
</gene>
<dbReference type="GO" id="GO:0006508">
    <property type="term" value="P:proteolysis"/>
    <property type="evidence" value="ECO:0007669"/>
    <property type="project" value="InterPro"/>
</dbReference>
<dbReference type="PANTHER" id="PTHR12147:SF26">
    <property type="entry name" value="PEPTIDASE M28 DOMAIN-CONTAINING PROTEIN"/>
    <property type="match status" value="1"/>
</dbReference>
<dbReference type="Proteomes" id="UP000023435">
    <property type="component" value="Unassembled WGS sequence"/>
</dbReference>
<evidence type="ECO:0000256" key="1">
    <source>
        <dbReference type="SAM" id="MobiDB-lite"/>
    </source>
</evidence>
<dbReference type="PANTHER" id="PTHR12147">
    <property type="entry name" value="METALLOPEPTIDASE M28 FAMILY MEMBER"/>
    <property type="match status" value="1"/>
</dbReference>
<keyword evidence="2" id="KW-0472">Membrane</keyword>
<evidence type="ECO:0000256" key="2">
    <source>
        <dbReference type="SAM" id="Phobius"/>
    </source>
</evidence>
<keyword evidence="2" id="KW-0812">Transmembrane</keyword>
<feature type="region of interest" description="Disordered" evidence="1">
    <location>
        <begin position="129"/>
        <end position="149"/>
    </location>
</feature>
<dbReference type="GO" id="GO:0008235">
    <property type="term" value="F:metalloexopeptidase activity"/>
    <property type="evidence" value="ECO:0007669"/>
    <property type="project" value="InterPro"/>
</dbReference>
<dbReference type="Pfam" id="PF04389">
    <property type="entry name" value="Peptidase_M28"/>
    <property type="match status" value="1"/>
</dbReference>
<organism evidence="4 5">
    <name type="scientific">Lysobacter capsici AZ78</name>
    <dbReference type="NCBI Taxonomy" id="1444315"/>
    <lineage>
        <taxon>Bacteria</taxon>
        <taxon>Pseudomonadati</taxon>
        <taxon>Pseudomonadota</taxon>
        <taxon>Gammaproteobacteria</taxon>
        <taxon>Lysobacterales</taxon>
        <taxon>Lysobacteraceae</taxon>
        <taxon>Lysobacter</taxon>
    </lineage>
</organism>
<sequence>MLKFLRRIAYLIAIVAAIAGLIVFAVVQPWVRPIASTPPAADPQRLRFDVKHLSVDLYPRSYDQTETLDQAARYIHEQLRLAGAQVSYQDVPVEGMVYRNVIGRFGPATGPLRVIGAHYDSFADVGVENDDPRGYSPKTHTPGADDNASGVAGLLELARMLGRSEQTRPIELVAYTLEEPPHFRSEHMGSAHHARSLRAAGREVEYMLSLEMIGRFSDRPGSQRYPLRGMHRLYSDRGNFAVLVGRMGDFGQTRALKATMAGATDLPVHSISAPPLLVQGVDFSDHLSYWAQGYPAWMVSDTAFLRSDTYHQASDTYDRLDYPRMAKVVQAVYAMSQRP</sequence>
<dbReference type="Gene3D" id="3.40.630.10">
    <property type="entry name" value="Zn peptidases"/>
    <property type="match status" value="1"/>
</dbReference>
<keyword evidence="5" id="KW-1185">Reference proteome</keyword>
<evidence type="ECO:0000313" key="4">
    <source>
        <dbReference type="EMBL" id="KWS05559.1"/>
    </source>
</evidence>
<comment type="caution">
    <text evidence="4">The sequence shown here is derived from an EMBL/GenBank/DDBJ whole genome shotgun (WGS) entry which is preliminary data.</text>
</comment>
<name>A0A108UAH7_9GAMM</name>
<dbReference type="OrthoDB" id="9778250at2"/>
<protein>
    <recommendedName>
        <fullName evidence="3">Peptidase M28 domain-containing protein</fullName>
    </recommendedName>
</protein>
<dbReference type="EMBL" id="JAJA02000001">
    <property type="protein sequence ID" value="KWS05559.1"/>
    <property type="molecule type" value="Genomic_DNA"/>
</dbReference>
<evidence type="ECO:0000259" key="3">
    <source>
        <dbReference type="Pfam" id="PF04389"/>
    </source>
</evidence>